<gene>
    <name evidence="2" type="ORF">FLK61_32365</name>
</gene>
<dbReference type="InterPro" id="IPR007393">
    <property type="entry name" value="YlxR_dom"/>
</dbReference>
<sequence>MSTKKIPLRKCVVTQEMKPKKSLIRVVRSPEGEVFLDPTSKKSGRGAYVSNDEAIIEEARKKNVLERHLKAEVPESLYDELQRFHFKGKQP</sequence>
<dbReference type="Proteomes" id="UP000318138">
    <property type="component" value="Chromosome"/>
</dbReference>
<dbReference type="RefSeq" id="WP_176009432.1">
    <property type="nucleotide sequence ID" value="NZ_CP041372.2"/>
</dbReference>
<dbReference type="SUPFAM" id="SSF64376">
    <property type="entry name" value="YlxR-like"/>
    <property type="match status" value="1"/>
</dbReference>
<evidence type="ECO:0000313" key="3">
    <source>
        <dbReference type="Proteomes" id="UP000318138"/>
    </source>
</evidence>
<dbReference type="Gene3D" id="3.30.1230.10">
    <property type="entry name" value="YlxR-like"/>
    <property type="match status" value="1"/>
</dbReference>
<dbReference type="PANTHER" id="PTHR34215">
    <property type="entry name" value="BLL0784 PROTEIN"/>
    <property type="match status" value="1"/>
</dbReference>
<dbReference type="CDD" id="cd00279">
    <property type="entry name" value="YlxR"/>
    <property type="match status" value="1"/>
</dbReference>
<dbReference type="InterPro" id="IPR037465">
    <property type="entry name" value="YlxR"/>
</dbReference>
<evidence type="ECO:0000313" key="2">
    <source>
        <dbReference type="EMBL" id="QKS71397.1"/>
    </source>
</evidence>
<dbReference type="AlphaFoldDB" id="A0A859FE77"/>
<accession>A0A859FE77</accession>
<evidence type="ECO:0000259" key="1">
    <source>
        <dbReference type="Pfam" id="PF04296"/>
    </source>
</evidence>
<dbReference type="KEGG" id="psua:FLK61_32365"/>
<dbReference type="PANTHER" id="PTHR34215:SF1">
    <property type="entry name" value="YLXR DOMAIN-CONTAINING PROTEIN"/>
    <property type="match status" value="1"/>
</dbReference>
<keyword evidence="3" id="KW-1185">Reference proteome</keyword>
<proteinExistence type="predicted"/>
<name>A0A859FE77_9BACI</name>
<protein>
    <submittedName>
        <fullName evidence="2">YlxR family protein</fullName>
    </submittedName>
</protein>
<dbReference type="NCBIfam" id="NF047356">
    <property type="entry name" value="RNA_bind_RnpM"/>
    <property type="match status" value="1"/>
</dbReference>
<dbReference type="Pfam" id="PF04296">
    <property type="entry name" value="YlxR"/>
    <property type="match status" value="1"/>
</dbReference>
<reference evidence="3" key="1">
    <citation type="submission" date="2019-07" db="EMBL/GenBank/DDBJ databases">
        <title>Bacillus alkalisoli sp. nov. isolated from saline soil.</title>
        <authorList>
            <person name="Sun J.-Q."/>
            <person name="Xu L."/>
        </authorList>
    </citation>
    <scope>NUCLEOTIDE SEQUENCE [LARGE SCALE GENOMIC DNA]</scope>
    <source>
        <strain evidence="3">M4U3P1</strain>
    </source>
</reference>
<dbReference type="EMBL" id="CP041372">
    <property type="protein sequence ID" value="QKS71397.1"/>
    <property type="molecule type" value="Genomic_DNA"/>
</dbReference>
<feature type="domain" description="YlxR" evidence="1">
    <location>
        <begin position="9"/>
        <end position="82"/>
    </location>
</feature>
<organism evidence="2 3">
    <name type="scientific">Paenalkalicoccus suaedae</name>
    <dbReference type="NCBI Taxonomy" id="2592382"/>
    <lineage>
        <taxon>Bacteria</taxon>
        <taxon>Bacillati</taxon>
        <taxon>Bacillota</taxon>
        <taxon>Bacilli</taxon>
        <taxon>Bacillales</taxon>
        <taxon>Bacillaceae</taxon>
        <taxon>Paenalkalicoccus</taxon>
    </lineage>
</organism>
<dbReference type="InterPro" id="IPR035931">
    <property type="entry name" value="YlxR-like_sf"/>
</dbReference>